<dbReference type="Gene3D" id="1.10.10.10">
    <property type="entry name" value="Winged helix-like DNA-binding domain superfamily/Winged helix DNA-binding domain"/>
    <property type="match status" value="1"/>
</dbReference>
<dbReference type="AlphaFoldDB" id="D9X2L2"/>
<dbReference type="InterPro" id="IPR001867">
    <property type="entry name" value="OmpR/PhoB-type_DNA-bd"/>
</dbReference>
<sequence length="282" mass="31003">MLFEILGQLRVRGNAEVGSPTRRALLTALLLRTDQSIGMSELAELLWDEPPASATANIRSHLTGLRRDLELAMPGLSRRIRTYRGAQSGYGLHSTPDQLDLSSFMLAARRGRTLLAHGDADGAVATLEHALALWRGPFGQDLPPTRWFDTHTAGLNGARFDAYEDLFTACILANKSEMLSYRIESVIAEMPYRQRLWELLAAVRCIDGDVAGALTVIKRCRVLFADELGLDLPPDVDAMQTAALSWDREQALRLIAVRASAFSSHRHSAPERTTMPGSHAGC</sequence>
<proteinExistence type="inferred from homology"/>
<dbReference type="Pfam" id="PF03704">
    <property type="entry name" value="BTAD"/>
    <property type="match status" value="1"/>
</dbReference>
<keyword evidence="2" id="KW-0902">Two-component regulatory system</keyword>
<dbReference type="EMBL" id="GG657757">
    <property type="protein sequence ID" value="EFL33681.1"/>
    <property type="molecule type" value="Genomic_DNA"/>
</dbReference>
<dbReference type="SUPFAM" id="SSF48452">
    <property type="entry name" value="TPR-like"/>
    <property type="match status" value="1"/>
</dbReference>
<dbReference type="HOGENOM" id="CLU_004665_0_1_11"/>
<accession>D9X2L2</accession>
<dbReference type="InterPro" id="IPR005158">
    <property type="entry name" value="BTAD"/>
</dbReference>
<evidence type="ECO:0000256" key="2">
    <source>
        <dbReference type="ARBA" id="ARBA00023012"/>
    </source>
</evidence>
<keyword evidence="9" id="KW-1185">Reference proteome</keyword>
<dbReference type="GO" id="GO:0000160">
    <property type="term" value="P:phosphorelay signal transduction system"/>
    <property type="evidence" value="ECO:0007669"/>
    <property type="project" value="UniProtKB-KW"/>
</dbReference>
<keyword evidence="3" id="KW-0805">Transcription regulation</keyword>
<dbReference type="Proteomes" id="UP000004184">
    <property type="component" value="Unassembled WGS sequence"/>
</dbReference>
<evidence type="ECO:0000256" key="4">
    <source>
        <dbReference type="ARBA" id="ARBA00023125"/>
    </source>
</evidence>
<dbReference type="STRING" id="591159.SSQG_04199"/>
<evidence type="ECO:0000256" key="3">
    <source>
        <dbReference type="ARBA" id="ARBA00023015"/>
    </source>
</evidence>
<name>D9X2L2_STRVT</name>
<dbReference type="PANTHER" id="PTHR35807:SF1">
    <property type="entry name" value="TRANSCRIPTIONAL REGULATOR REDD"/>
    <property type="match status" value="1"/>
</dbReference>
<organism evidence="8 9">
    <name type="scientific">Streptomyces viridochromogenes (strain DSM 40736 / JCM 4977 / BCRC 1201 / Tue 494)</name>
    <dbReference type="NCBI Taxonomy" id="591159"/>
    <lineage>
        <taxon>Bacteria</taxon>
        <taxon>Bacillati</taxon>
        <taxon>Actinomycetota</taxon>
        <taxon>Actinomycetes</taxon>
        <taxon>Kitasatosporales</taxon>
        <taxon>Streptomycetaceae</taxon>
        <taxon>Streptomyces</taxon>
    </lineage>
</organism>
<dbReference type="SUPFAM" id="SSF46894">
    <property type="entry name" value="C-terminal effector domain of the bipartite response regulators"/>
    <property type="match status" value="1"/>
</dbReference>
<comment type="similarity">
    <text evidence="1">Belongs to the AfsR/DnrI/RedD regulatory family.</text>
</comment>
<reference evidence="9" key="1">
    <citation type="submission" date="2009-02" db="EMBL/GenBank/DDBJ databases">
        <title>Annotation of Streptomyces viridochromogenes strain DSM 40736.</title>
        <authorList>
            <consortium name="The Broad Institute Genome Sequencing Platform"/>
            <consortium name="Broad Institute Microbial Sequencing Center"/>
            <person name="Fischbach M."/>
            <person name="Godfrey P."/>
            <person name="Ward D."/>
            <person name="Young S."/>
            <person name="Zeng Q."/>
            <person name="Koehrsen M."/>
            <person name="Alvarado L."/>
            <person name="Berlin A.M."/>
            <person name="Bochicchio J."/>
            <person name="Borenstein D."/>
            <person name="Chapman S.B."/>
            <person name="Chen Z."/>
            <person name="Engels R."/>
            <person name="Freedman E."/>
            <person name="Gellesch M."/>
            <person name="Goldberg J."/>
            <person name="Griggs A."/>
            <person name="Gujja S."/>
            <person name="Heilman E.R."/>
            <person name="Heiman D.I."/>
            <person name="Hepburn T.A."/>
            <person name="Howarth C."/>
            <person name="Jen D."/>
            <person name="Larson L."/>
            <person name="Lewis B."/>
            <person name="Mehta T."/>
            <person name="Park D."/>
            <person name="Pearson M."/>
            <person name="Richards J."/>
            <person name="Roberts A."/>
            <person name="Saif S."/>
            <person name="Shea T.D."/>
            <person name="Shenoy N."/>
            <person name="Sisk P."/>
            <person name="Stolte C."/>
            <person name="Sykes S.N."/>
            <person name="Thomson T."/>
            <person name="Walk T."/>
            <person name="White J."/>
            <person name="Yandava C."/>
            <person name="Straight P."/>
            <person name="Clardy J."/>
            <person name="Hung D."/>
            <person name="Kolter R."/>
            <person name="Mekalanos J."/>
            <person name="Walker S."/>
            <person name="Walsh C.T."/>
            <person name="Wieland-Brown L.C."/>
            <person name="Haas B."/>
            <person name="Nusbaum C."/>
            <person name="Birren B."/>
        </authorList>
    </citation>
    <scope>NUCLEOTIDE SEQUENCE [LARGE SCALE GENOMIC DNA]</scope>
    <source>
        <strain evidence="9">DSM 40736 / JCM 4977 / BCRC 1201 / Tue 494</strain>
    </source>
</reference>
<evidence type="ECO:0000256" key="5">
    <source>
        <dbReference type="ARBA" id="ARBA00023163"/>
    </source>
</evidence>
<gene>
    <name evidence="8" type="ORF">SSQG_04199</name>
</gene>
<dbReference type="Gene3D" id="1.25.40.10">
    <property type="entry name" value="Tetratricopeptide repeat domain"/>
    <property type="match status" value="1"/>
</dbReference>
<dbReference type="SMART" id="SM01043">
    <property type="entry name" value="BTAD"/>
    <property type="match status" value="1"/>
</dbReference>
<dbReference type="RefSeq" id="WP_003991789.1">
    <property type="nucleotide sequence ID" value="NZ_GG657757.1"/>
</dbReference>
<dbReference type="PANTHER" id="PTHR35807">
    <property type="entry name" value="TRANSCRIPTIONAL REGULATOR REDD-RELATED"/>
    <property type="match status" value="1"/>
</dbReference>
<dbReference type="InterPro" id="IPR051677">
    <property type="entry name" value="AfsR-DnrI-RedD_regulator"/>
</dbReference>
<keyword evidence="4 6" id="KW-0238">DNA-binding</keyword>
<feature type="DNA-binding region" description="OmpR/PhoB-type" evidence="6">
    <location>
        <begin position="1"/>
        <end position="94"/>
    </location>
</feature>
<dbReference type="InterPro" id="IPR016032">
    <property type="entry name" value="Sig_transdc_resp-reg_C-effctor"/>
</dbReference>
<evidence type="ECO:0000313" key="8">
    <source>
        <dbReference type="EMBL" id="EFL33681.1"/>
    </source>
</evidence>
<keyword evidence="5" id="KW-0804">Transcription</keyword>
<evidence type="ECO:0000313" key="9">
    <source>
        <dbReference type="Proteomes" id="UP000004184"/>
    </source>
</evidence>
<evidence type="ECO:0000256" key="1">
    <source>
        <dbReference type="ARBA" id="ARBA00005820"/>
    </source>
</evidence>
<dbReference type="InterPro" id="IPR036388">
    <property type="entry name" value="WH-like_DNA-bd_sf"/>
</dbReference>
<protein>
    <submittedName>
        <fullName evidence="8">Transcriptional activator domain-containing protein</fullName>
    </submittedName>
</protein>
<dbReference type="Pfam" id="PF00486">
    <property type="entry name" value="Trans_reg_C"/>
    <property type="match status" value="1"/>
</dbReference>
<dbReference type="GO" id="GO:0003677">
    <property type="term" value="F:DNA binding"/>
    <property type="evidence" value="ECO:0007669"/>
    <property type="project" value="UniProtKB-UniRule"/>
</dbReference>
<evidence type="ECO:0000259" key="7">
    <source>
        <dbReference type="PROSITE" id="PS51755"/>
    </source>
</evidence>
<dbReference type="GO" id="GO:0006355">
    <property type="term" value="P:regulation of DNA-templated transcription"/>
    <property type="evidence" value="ECO:0007669"/>
    <property type="project" value="InterPro"/>
</dbReference>
<dbReference type="OrthoDB" id="4336084at2"/>
<evidence type="ECO:0000256" key="6">
    <source>
        <dbReference type="PROSITE-ProRule" id="PRU01091"/>
    </source>
</evidence>
<dbReference type="SMART" id="SM00862">
    <property type="entry name" value="Trans_reg_C"/>
    <property type="match status" value="1"/>
</dbReference>
<feature type="domain" description="OmpR/PhoB-type" evidence="7">
    <location>
        <begin position="1"/>
        <end position="94"/>
    </location>
</feature>
<dbReference type="PROSITE" id="PS51755">
    <property type="entry name" value="OMPR_PHOB"/>
    <property type="match status" value="1"/>
</dbReference>
<dbReference type="InterPro" id="IPR011990">
    <property type="entry name" value="TPR-like_helical_dom_sf"/>
</dbReference>